<keyword evidence="5" id="KW-1185">Reference proteome</keyword>
<dbReference type="GeneID" id="25250718"/>
<dbReference type="InterPro" id="IPR024253">
    <property type="entry name" value="Phosducin_thioredoxin-like_dom"/>
</dbReference>
<proteinExistence type="inferred from homology"/>
<dbReference type="VEuPathDB" id="ToxoDB:ETH2_1556400"/>
<dbReference type="OrthoDB" id="330904at2759"/>
<dbReference type="EMBL" id="HG675923">
    <property type="protein sequence ID" value="CDJ43616.1"/>
    <property type="molecule type" value="Genomic_DNA"/>
</dbReference>
<comment type="similarity">
    <text evidence="1">Belongs to the phosducin family.</text>
</comment>
<dbReference type="InterPro" id="IPR036249">
    <property type="entry name" value="Thioredoxin-like_sf"/>
</dbReference>
<dbReference type="InterPro" id="IPR051498">
    <property type="entry name" value="Phosducin-like_chap/apop_reg"/>
</dbReference>
<dbReference type="Proteomes" id="UP000030747">
    <property type="component" value="Unassembled WGS sequence"/>
</dbReference>
<organism evidence="4 5">
    <name type="scientific">Eimeria tenella</name>
    <name type="common">Coccidian parasite</name>
    <dbReference type="NCBI Taxonomy" id="5802"/>
    <lineage>
        <taxon>Eukaryota</taxon>
        <taxon>Sar</taxon>
        <taxon>Alveolata</taxon>
        <taxon>Apicomplexa</taxon>
        <taxon>Conoidasida</taxon>
        <taxon>Coccidia</taxon>
        <taxon>Eucoccidiorida</taxon>
        <taxon>Eimeriorina</taxon>
        <taxon>Eimeriidae</taxon>
        <taxon>Eimeria</taxon>
    </lineage>
</organism>
<feature type="non-terminal residue" evidence="4">
    <location>
        <position position="1"/>
    </location>
</feature>
<dbReference type="Gene3D" id="3.40.30.10">
    <property type="entry name" value="Glutaredoxin"/>
    <property type="match status" value="1"/>
</dbReference>
<dbReference type="SUPFAM" id="SSF52833">
    <property type="entry name" value="Thioredoxin-like"/>
    <property type="match status" value="1"/>
</dbReference>
<evidence type="ECO:0000259" key="3">
    <source>
        <dbReference type="Pfam" id="PF02114"/>
    </source>
</evidence>
<evidence type="ECO:0000313" key="4">
    <source>
        <dbReference type="EMBL" id="CDJ43616.1"/>
    </source>
</evidence>
<reference evidence="4" key="1">
    <citation type="submission" date="2013-10" db="EMBL/GenBank/DDBJ databases">
        <title>Genomic analysis of the causative agents of coccidiosis in chickens.</title>
        <authorList>
            <person name="Reid A.J."/>
            <person name="Blake D."/>
            <person name="Billington K."/>
            <person name="Browne H."/>
            <person name="Dunn M."/>
            <person name="Hung S."/>
            <person name="Kawahara F."/>
            <person name="Miranda-Saavedra D."/>
            <person name="Mourier T."/>
            <person name="Nagra H."/>
            <person name="Otto T.D."/>
            <person name="Rawlings N."/>
            <person name="Sanchez A."/>
            <person name="Sanders M."/>
            <person name="Subramaniam C."/>
            <person name="Tay Y."/>
            <person name="Dear P."/>
            <person name="Doerig C."/>
            <person name="Gruber A."/>
            <person name="Parkinson J."/>
            <person name="Shirley M."/>
            <person name="Wan K.L."/>
            <person name="Berriman M."/>
            <person name="Tomley F."/>
            <person name="Pain A."/>
        </authorList>
    </citation>
    <scope>NUCLEOTIDE SEQUENCE [LARGE SCALE GENOMIC DNA]</scope>
    <source>
        <strain evidence="4">Houghton</strain>
    </source>
</reference>
<dbReference type="RefSeq" id="XP_013234365.1">
    <property type="nucleotide sequence ID" value="XM_013378911.1"/>
</dbReference>
<dbReference type="AlphaFoldDB" id="U6L090"/>
<dbReference type="PANTHER" id="PTHR45809:SF3">
    <property type="entry name" value="VIRAL IAP-ASSOCIATED FACTOR HOMOLOG"/>
    <property type="match status" value="1"/>
</dbReference>
<dbReference type="GO" id="GO:0005737">
    <property type="term" value="C:cytoplasm"/>
    <property type="evidence" value="ECO:0007669"/>
    <property type="project" value="TreeGrafter"/>
</dbReference>
<evidence type="ECO:0000256" key="2">
    <source>
        <dbReference type="SAM" id="MobiDB-lite"/>
    </source>
</evidence>
<accession>U6L090</accession>
<dbReference type="Pfam" id="PF02114">
    <property type="entry name" value="Phosducin"/>
    <property type="match status" value="1"/>
</dbReference>
<evidence type="ECO:0000256" key="1">
    <source>
        <dbReference type="ARBA" id="ARBA00009686"/>
    </source>
</evidence>
<dbReference type="GO" id="GO:0006457">
    <property type="term" value="P:protein folding"/>
    <property type="evidence" value="ECO:0007669"/>
    <property type="project" value="TreeGrafter"/>
</dbReference>
<feature type="region of interest" description="Disordered" evidence="2">
    <location>
        <begin position="145"/>
        <end position="182"/>
    </location>
</feature>
<dbReference type="PANTHER" id="PTHR45809">
    <property type="entry name" value="VIRAL IAP-ASSOCIATED FACTOR HOMOLOG"/>
    <property type="match status" value="1"/>
</dbReference>
<name>U6L090_EIMTE</name>
<sequence>FGQLLELRPGEFVREVTEASAEDPDAAAAAAAADPQQQQEQQQQQQQQQQRGTWVVVLVYEEGVEACELLSAAFAAAAVQHKDIKFIKASSKLILENFPKNKLPLVLLYFGGCCSKQLLGLQHWGGAAVSAAAVDRALRRYGVLRSKPEETSSEDSEEEEKEKVRSKGYSSTTLDRLLSRKP</sequence>
<gene>
    <name evidence="4" type="ORF">ETH_00007580</name>
</gene>
<evidence type="ECO:0000313" key="5">
    <source>
        <dbReference type="Proteomes" id="UP000030747"/>
    </source>
</evidence>
<feature type="compositionally biased region" description="Low complexity" evidence="2">
    <location>
        <begin position="26"/>
        <end position="45"/>
    </location>
</feature>
<feature type="domain" description="Phosducin" evidence="3">
    <location>
        <begin position="42"/>
        <end position="147"/>
    </location>
</feature>
<feature type="region of interest" description="Disordered" evidence="2">
    <location>
        <begin position="16"/>
        <end position="45"/>
    </location>
</feature>
<reference evidence="4" key="2">
    <citation type="submission" date="2013-10" db="EMBL/GenBank/DDBJ databases">
        <authorList>
            <person name="Aslett M."/>
        </authorList>
    </citation>
    <scope>NUCLEOTIDE SEQUENCE [LARGE SCALE GENOMIC DNA]</scope>
    <source>
        <strain evidence="4">Houghton</strain>
    </source>
</reference>
<protein>
    <submittedName>
        <fullName evidence="4">AFR552Cp, related, related</fullName>
    </submittedName>
</protein>
<dbReference type="VEuPathDB" id="ToxoDB:ETH_00007580"/>
<feature type="compositionally biased region" description="Acidic residues" evidence="2">
    <location>
        <begin position="151"/>
        <end position="160"/>
    </location>
</feature>